<dbReference type="RefSeq" id="WP_020927258.1">
    <property type="nucleotide sequence ID" value="NZ_CABIYZ010000001.1"/>
</dbReference>
<dbReference type="eggNOG" id="COG2186">
    <property type="taxonomic scope" value="Bacteria"/>
</dbReference>
<dbReference type="SUPFAM" id="SSF46785">
    <property type="entry name" value="Winged helix' DNA-binding domain"/>
    <property type="match status" value="1"/>
</dbReference>
<dbReference type="PANTHER" id="PTHR43537">
    <property type="entry name" value="TRANSCRIPTIONAL REGULATOR, GNTR FAMILY"/>
    <property type="match status" value="1"/>
</dbReference>
<dbReference type="SMART" id="SM00345">
    <property type="entry name" value="HTH_GNTR"/>
    <property type="match status" value="1"/>
</dbReference>
<dbReference type="EMBL" id="JAPZVI010000033">
    <property type="protein sequence ID" value="MCZ8405078.1"/>
    <property type="molecule type" value="Genomic_DNA"/>
</dbReference>
<proteinExistence type="predicted"/>
<reference evidence="4" key="1">
    <citation type="submission" date="2022-12" db="EMBL/GenBank/DDBJ databases">
        <authorList>
            <person name="Voronina O.L."/>
            <person name="Kunda M.S."/>
            <person name="Ryzhova N."/>
            <person name="Aksenova E.I."/>
        </authorList>
    </citation>
    <scope>NUCLEOTIDE SEQUENCE</scope>
    <source>
        <strain evidence="4">SCCH136:Ach223948</strain>
    </source>
</reference>
<dbReference type="GeneID" id="75276309"/>
<protein>
    <submittedName>
        <fullName evidence="4">FadR/GntR family transcriptional regulator</fullName>
    </submittedName>
</protein>
<dbReference type="PRINTS" id="PR00035">
    <property type="entry name" value="HTHGNTR"/>
</dbReference>
<dbReference type="Proteomes" id="UP001141992">
    <property type="component" value="Unassembled WGS sequence"/>
</dbReference>
<dbReference type="GO" id="GO:0003700">
    <property type="term" value="F:DNA-binding transcription factor activity"/>
    <property type="evidence" value="ECO:0007669"/>
    <property type="project" value="InterPro"/>
</dbReference>
<accession>A0A0M7IR51</accession>
<dbReference type="SMART" id="SM00895">
    <property type="entry name" value="FCD"/>
    <property type="match status" value="1"/>
</dbReference>
<dbReference type="InterPro" id="IPR011711">
    <property type="entry name" value="GntR_C"/>
</dbReference>
<dbReference type="InterPro" id="IPR036388">
    <property type="entry name" value="WH-like_DNA-bd_sf"/>
</dbReference>
<evidence type="ECO:0000256" key="1">
    <source>
        <dbReference type="ARBA" id="ARBA00023015"/>
    </source>
</evidence>
<comment type="caution">
    <text evidence="4">The sequence shown here is derived from an EMBL/GenBank/DDBJ whole genome shotgun (WGS) entry which is preliminary data.</text>
</comment>
<dbReference type="PANTHER" id="PTHR43537:SF5">
    <property type="entry name" value="UXU OPERON TRANSCRIPTIONAL REGULATOR"/>
    <property type="match status" value="1"/>
</dbReference>
<dbReference type="Gene3D" id="1.20.120.530">
    <property type="entry name" value="GntR ligand-binding domain-like"/>
    <property type="match status" value="1"/>
</dbReference>
<dbReference type="PROSITE" id="PS50949">
    <property type="entry name" value="HTH_GNTR"/>
    <property type="match status" value="1"/>
</dbReference>
<dbReference type="GO" id="GO:0003677">
    <property type="term" value="F:DNA binding"/>
    <property type="evidence" value="ECO:0007669"/>
    <property type="project" value="UniProtKB-KW"/>
</dbReference>
<dbReference type="InterPro" id="IPR008920">
    <property type="entry name" value="TF_FadR/GntR_C"/>
</dbReference>
<dbReference type="InterPro" id="IPR036390">
    <property type="entry name" value="WH_DNA-bd_sf"/>
</dbReference>
<dbReference type="CDD" id="cd07377">
    <property type="entry name" value="WHTH_GntR"/>
    <property type="match status" value="1"/>
</dbReference>
<evidence type="ECO:0000256" key="3">
    <source>
        <dbReference type="ARBA" id="ARBA00023163"/>
    </source>
</evidence>
<gene>
    <name evidence="4" type="ORF">O9570_26735</name>
</gene>
<dbReference type="Gene3D" id="1.10.10.10">
    <property type="entry name" value="Winged helix-like DNA-binding domain superfamily/Winged helix DNA-binding domain"/>
    <property type="match status" value="1"/>
</dbReference>
<organism evidence="4 5">
    <name type="scientific">Alcaligenes xylosoxydans xylosoxydans</name>
    <name type="common">Achromobacter xylosoxidans</name>
    <dbReference type="NCBI Taxonomy" id="85698"/>
    <lineage>
        <taxon>Bacteria</taxon>
        <taxon>Pseudomonadati</taxon>
        <taxon>Pseudomonadota</taxon>
        <taxon>Betaproteobacteria</taxon>
        <taxon>Burkholderiales</taxon>
        <taxon>Alcaligenaceae</taxon>
        <taxon>Achromobacter</taxon>
    </lineage>
</organism>
<dbReference type="Pfam" id="PF07729">
    <property type="entry name" value="FCD"/>
    <property type="match status" value="1"/>
</dbReference>
<evidence type="ECO:0000313" key="4">
    <source>
        <dbReference type="EMBL" id="MCZ8405078.1"/>
    </source>
</evidence>
<keyword evidence="1" id="KW-0805">Transcription regulation</keyword>
<name>A0A0D6HAB6_ALCXX</name>
<keyword evidence="2" id="KW-0238">DNA-binding</keyword>
<sequence length="267" mass="29890">MSKVRDPQLDKLLTAASRPRPELDVLAEVASGLGYVRAERFAERVYESLFYAIATGKIAPGAKLPTELELAALFEVSRPVVRQALDRLREDQLVESMRGSGSYVRAKPDLMGGMPAVDPARRVGHILEGLELRMVIEPECAYLAALRRTDDDLAEMDRMLAGYEAADAAGAIAHHHDYGFHRAIAAATGNQRFVQVLKSLEYDVSHAVNVMRHLVHSEPWKRTRAAIDEHRQIYRLIREQDAEGARNIMRAHIEKARSRMLNSGSEQ</sequence>
<keyword evidence="3" id="KW-0804">Transcription</keyword>
<dbReference type="SUPFAM" id="SSF48008">
    <property type="entry name" value="GntR ligand-binding domain-like"/>
    <property type="match status" value="1"/>
</dbReference>
<accession>A0A0D6HAB6</accession>
<evidence type="ECO:0000256" key="2">
    <source>
        <dbReference type="ARBA" id="ARBA00023125"/>
    </source>
</evidence>
<dbReference type="AlphaFoldDB" id="A0A0D6HAB6"/>
<dbReference type="KEGG" id="axx:ERS451415_02337"/>
<dbReference type="InterPro" id="IPR000524">
    <property type="entry name" value="Tscrpt_reg_HTH_GntR"/>
</dbReference>
<dbReference type="Pfam" id="PF00392">
    <property type="entry name" value="GntR"/>
    <property type="match status" value="1"/>
</dbReference>
<evidence type="ECO:0000313" key="5">
    <source>
        <dbReference type="Proteomes" id="UP001141992"/>
    </source>
</evidence>